<reference evidence="9 10" key="1">
    <citation type="submission" date="2024-05" db="EMBL/GenBank/DDBJ databases">
        <title>Haplotype-resolved chromosome-level genome assembly of Huyou (Citrus changshanensis).</title>
        <authorList>
            <person name="Miao C."/>
            <person name="Chen W."/>
            <person name="Wu Y."/>
            <person name="Wang L."/>
            <person name="Zhao S."/>
            <person name="Grierson D."/>
            <person name="Xu C."/>
            <person name="Chen K."/>
        </authorList>
    </citation>
    <scope>NUCLEOTIDE SEQUENCE [LARGE SCALE GENOMIC DNA]</scope>
    <source>
        <strain evidence="9">01-14</strain>
        <tissue evidence="9">Leaf</tissue>
    </source>
</reference>
<accession>A0AAP0LSB2</accession>
<dbReference type="PANTHER" id="PTHR48005:SF16">
    <property type="entry name" value="MDIS1-INTERACTING RECEPTOR LIKE KINASE 2-LIKE ISOFORM X1"/>
    <property type="match status" value="1"/>
</dbReference>
<keyword evidence="10" id="KW-1185">Reference proteome</keyword>
<dbReference type="PANTHER" id="PTHR48005">
    <property type="entry name" value="LEUCINE RICH REPEAT KINASE 2"/>
    <property type="match status" value="1"/>
</dbReference>
<evidence type="ECO:0000313" key="10">
    <source>
        <dbReference type="Proteomes" id="UP001428341"/>
    </source>
</evidence>
<comment type="catalytic activity">
    <reaction evidence="7">
        <text>L-threonyl-[protein] + ATP = O-phospho-L-threonyl-[protein] + ADP + H(+)</text>
        <dbReference type="Rhea" id="RHEA:46608"/>
        <dbReference type="Rhea" id="RHEA-COMP:11060"/>
        <dbReference type="Rhea" id="RHEA-COMP:11605"/>
        <dbReference type="ChEBI" id="CHEBI:15378"/>
        <dbReference type="ChEBI" id="CHEBI:30013"/>
        <dbReference type="ChEBI" id="CHEBI:30616"/>
        <dbReference type="ChEBI" id="CHEBI:61977"/>
        <dbReference type="ChEBI" id="CHEBI:456216"/>
        <dbReference type="EC" id="2.7.11.1"/>
    </reaction>
</comment>
<dbReference type="GO" id="GO:0005524">
    <property type="term" value="F:ATP binding"/>
    <property type="evidence" value="ECO:0007669"/>
    <property type="project" value="UniProtKB-KW"/>
</dbReference>
<evidence type="ECO:0000313" key="9">
    <source>
        <dbReference type="EMBL" id="KAK9183239.1"/>
    </source>
</evidence>
<dbReference type="AlphaFoldDB" id="A0AAP0LSB2"/>
<evidence type="ECO:0000256" key="4">
    <source>
        <dbReference type="ARBA" id="ARBA00022741"/>
    </source>
</evidence>
<evidence type="ECO:0000256" key="6">
    <source>
        <dbReference type="ARBA" id="ARBA00022840"/>
    </source>
</evidence>
<evidence type="ECO:0000256" key="8">
    <source>
        <dbReference type="ARBA" id="ARBA00048679"/>
    </source>
</evidence>
<keyword evidence="2" id="KW-0723">Serine/threonine-protein kinase</keyword>
<comment type="caution">
    <text evidence="9">The sequence shown here is derived from an EMBL/GenBank/DDBJ whole genome shotgun (WGS) entry which is preliminary data.</text>
</comment>
<gene>
    <name evidence="9" type="ORF">WN944_026389</name>
</gene>
<keyword evidence="3" id="KW-0808">Transferase</keyword>
<dbReference type="EMBL" id="JBCGBO010000024">
    <property type="protein sequence ID" value="KAK9183239.1"/>
    <property type="molecule type" value="Genomic_DNA"/>
</dbReference>
<dbReference type="InterPro" id="IPR011009">
    <property type="entry name" value="Kinase-like_dom_sf"/>
</dbReference>
<dbReference type="EC" id="2.7.11.1" evidence="1"/>
<dbReference type="GO" id="GO:0004674">
    <property type="term" value="F:protein serine/threonine kinase activity"/>
    <property type="evidence" value="ECO:0007669"/>
    <property type="project" value="UniProtKB-KW"/>
</dbReference>
<keyword evidence="6" id="KW-0067">ATP-binding</keyword>
<dbReference type="InterPro" id="IPR051420">
    <property type="entry name" value="Ser_Thr_Kinases_DiverseReg"/>
</dbReference>
<evidence type="ECO:0000256" key="5">
    <source>
        <dbReference type="ARBA" id="ARBA00022777"/>
    </source>
</evidence>
<evidence type="ECO:0000256" key="3">
    <source>
        <dbReference type="ARBA" id="ARBA00022679"/>
    </source>
</evidence>
<keyword evidence="4" id="KW-0547">Nucleotide-binding</keyword>
<evidence type="ECO:0000256" key="7">
    <source>
        <dbReference type="ARBA" id="ARBA00047899"/>
    </source>
</evidence>
<sequence>MRSQLPPGASKTRCMLLVYEYMERGSLFRVLHNDNEAIELDWAKRLKVIKELEAFVADFGMTMHLYCDSSNLTLLAGTYGYGAPDKLFRFSCFFIILKFKSNNISASFVGL</sequence>
<dbReference type="SUPFAM" id="SSF56112">
    <property type="entry name" value="Protein kinase-like (PK-like)"/>
    <property type="match status" value="1"/>
</dbReference>
<proteinExistence type="predicted"/>
<dbReference type="Proteomes" id="UP001428341">
    <property type="component" value="Unassembled WGS sequence"/>
</dbReference>
<evidence type="ECO:0000256" key="1">
    <source>
        <dbReference type="ARBA" id="ARBA00012513"/>
    </source>
</evidence>
<protein>
    <recommendedName>
        <fullName evidence="1">non-specific serine/threonine protein kinase</fullName>
        <ecNumber evidence="1">2.7.11.1</ecNumber>
    </recommendedName>
</protein>
<keyword evidence="5" id="KW-0418">Kinase</keyword>
<dbReference type="Gene3D" id="1.10.510.10">
    <property type="entry name" value="Transferase(Phosphotransferase) domain 1"/>
    <property type="match status" value="1"/>
</dbReference>
<organism evidence="9 10">
    <name type="scientific">Citrus x changshan-huyou</name>
    <dbReference type="NCBI Taxonomy" id="2935761"/>
    <lineage>
        <taxon>Eukaryota</taxon>
        <taxon>Viridiplantae</taxon>
        <taxon>Streptophyta</taxon>
        <taxon>Embryophyta</taxon>
        <taxon>Tracheophyta</taxon>
        <taxon>Spermatophyta</taxon>
        <taxon>Magnoliopsida</taxon>
        <taxon>eudicotyledons</taxon>
        <taxon>Gunneridae</taxon>
        <taxon>Pentapetalae</taxon>
        <taxon>rosids</taxon>
        <taxon>malvids</taxon>
        <taxon>Sapindales</taxon>
        <taxon>Rutaceae</taxon>
        <taxon>Aurantioideae</taxon>
        <taxon>Citrus</taxon>
    </lineage>
</organism>
<evidence type="ECO:0000256" key="2">
    <source>
        <dbReference type="ARBA" id="ARBA00022527"/>
    </source>
</evidence>
<comment type="catalytic activity">
    <reaction evidence="8">
        <text>L-seryl-[protein] + ATP = O-phospho-L-seryl-[protein] + ADP + H(+)</text>
        <dbReference type="Rhea" id="RHEA:17989"/>
        <dbReference type="Rhea" id="RHEA-COMP:9863"/>
        <dbReference type="Rhea" id="RHEA-COMP:11604"/>
        <dbReference type="ChEBI" id="CHEBI:15378"/>
        <dbReference type="ChEBI" id="CHEBI:29999"/>
        <dbReference type="ChEBI" id="CHEBI:30616"/>
        <dbReference type="ChEBI" id="CHEBI:83421"/>
        <dbReference type="ChEBI" id="CHEBI:456216"/>
        <dbReference type="EC" id="2.7.11.1"/>
    </reaction>
</comment>
<name>A0AAP0LSB2_9ROSI</name>